<keyword evidence="5 8" id="KW-0378">Hydrolase</keyword>
<evidence type="ECO:0000256" key="4">
    <source>
        <dbReference type="ARBA" id="ARBA00022729"/>
    </source>
</evidence>
<dbReference type="PANTHER" id="PTHR30620">
    <property type="entry name" value="PERIPLASMIC BETA-GLUCOSIDASE-RELATED"/>
    <property type="match status" value="1"/>
</dbReference>
<dbReference type="InterPro" id="IPR002772">
    <property type="entry name" value="Glyco_hydro_3_C"/>
</dbReference>
<dbReference type="PRINTS" id="PR00133">
    <property type="entry name" value="GLHYDRLASE3"/>
</dbReference>
<evidence type="ECO:0000256" key="3">
    <source>
        <dbReference type="ARBA" id="ARBA00012744"/>
    </source>
</evidence>
<dbReference type="SUPFAM" id="SSF51445">
    <property type="entry name" value="(Trans)glycosidases"/>
    <property type="match status" value="1"/>
</dbReference>
<evidence type="ECO:0000256" key="1">
    <source>
        <dbReference type="ARBA" id="ARBA00000448"/>
    </source>
</evidence>
<dbReference type="InterPro" id="IPR026891">
    <property type="entry name" value="Fn3-like"/>
</dbReference>
<dbReference type="InterPro" id="IPR013783">
    <property type="entry name" value="Ig-like_fold"/>
</dbReference>
<accession>A0A8J8Q1G8</accession>
<dbReference type="InterPro" id="IPR036962">
    <property type="entry name" value="Glyco_hydro_3_N_sf"/>
</dbReference>
<evidence type="ECO:0000313" key="9">
    <source>
        <dbReference type="Proteomes" id="UP000766904"/>
    </source>
</evidence>
<dbReference type="GO" id="GO:0008422">
    <property type="term" value="F:beta-glucosidase activity"/>
    <property type="evidence" value="ECO:0007669"/>
    <property type="project" value="UniProtKB-EC"/>
</dbReference>
<dbReference type="EMBL" id="PHNJ01000015">
    <property type="protein sequence ID" value="TYL36748.1"/>
    <property type="molecule type" value="Genomic_DNA"/>
</dbReference>
<dbReference type="Pfam" id="PF00933">
    <property type="entry name" value="Glyco_hydro_3"/>
    <property type="match status" value="1"/>
</dbReference>
<feature type="domain" description="Fibronectin type III-like" evidence="7">
    <location>
        <begin position="658"/>
        <end position="727"/>
    </location>
</feature>
<dbReference type="InterPro" id="IPR017853">
    <property type="entry name" value="GH"/>
</dbReference>
<gene>
    <name evidence="8" type="ORF">CV102_20965</name>
</gene>
<dbReference type="GO" id="GO:0009251">
    <property type="term" value="P:glucan catabolic process"/>
    <property type="evidence" value="ECO:0007669"/>
    <property type="project" value="TreeGrafter"/>
</dbReference>
<dbReference type="Pfam" id="PF01915">
    <property type="entry name" value="Glyco_hydro_3_C"/>
    <property type="match status" value="1"/>
</dbReference>
<dbReference type="SUPFAM" id="SSF52279">
    <property type="entry name" value="Beta-D-glucan exohydrolase, C-terminal domain"/>
    <property type="match status" value="1"/>
</dbReference>
<dbReference type="EC" id="3.2.1.21" evidence="3"/>
<keyword evidence="4" id="KW-0732">Signal</keyword>
<protein>
    <recommendedName>
        <fullName evidence="3">beta-glucosidase</fullName>
        <ecNumber evidence="3">3.2.1.21</ecNumber>
    </recommendedName>
</protein>
<evidence type="ECO:0000256" key="6">
    <source>
        <dbReference type="ARBA" id="ARBA00023295"/>
    </source>
</evidence>
<evidence type="ECO:0000256" key="5">
    <source>
        <dbReference type="ARBA" id="ARBA00022801"/>
    </source>
</evidence>
<evidence type="ECO:0000313" key="8">
    <source>
        <dbReference type="EMBL" id="TYL36748.1"/>
    </source>
</evidence>
<dbReference type="AlphaFoldDB" id="A0A8J8Q1G8"/>
<dbReference type="SMART" id="SM01217">
    <property type="entry name" value="Fn3_like"/>
    <property type="match status" value="1"/>
</dbReference>
<dbReference type="Proteomes" id="UP000766904">
    <property type="component" value="Unassembled WGS sequence"/>
</dbReference>
<comment type="catalytic activity">
    <reaction evidence="1">
        <text>Hydrolysis of terminal, non-reducing beta-D-glucosyl residues with release of beta-D-glucose.</text>
        <dbReference type="EC" id="3.2.1.21"/>
    </reaction>
</comment>
<dbReference type="Gene3D" id="2.60.40.10">
    <property type="entry name" value="Immunoglobulins"/>
    <property type="match status" value="1"/>
</dbReference>
<dbReference type="InterPro" id="IPR001764">
    <property type="entry name" value="Glyco_hydro_3_N"/>
</dbReference>
<keyword evidence="6" id="KW-0326">Glycosidase</keyword>
<dbReference type="Gene3D" id="3.20.20.300">
    <property type="entry name" value="Glycoside hydrolase, family 3, N-terminal domain"/>
    <property type="match status" value="1"/>
</dbReference>
<keyword evidence="9" id="KW-1185">Reference proteome</keyword>
<dbReference type="PANTHER" id="PTHR30620:SF16">
    <property type="entry name" value="LYSOSOMAL BETA GLUCOSIDASE"/>
    <property type="match status" value="1"/>
</dbReference>
<comment type="caution">
    <text evidence="8">The sequence shown here is derived from an EMBL/GenBank/DDBJ whole genome shotgun (WGS) entry which is preliminary data.</text>
</comment>
<reference evidence="8" key="1">
    <citation type="submission" date="2017-11" db="EMBL/GenBank/DDBJ databases">
        <authorList>
            <person name="Kajale S.C."/>
            <person name="Sharma A."/>
        </authorList>
    </citation>
    <scope>NUCLEOTIDE SEQUENCE</scope>
    <source>
        <strain evidence="8">LS1_42</strain>
    </source>
</reference>
<dbReference type="InterPro" id="IPR036881">
    <property type="entry name" value="Glyco_hydro_3_C_sf"/>
</dbReference>
<dbReference type="Pfam" id="PF14310">
    <property type="entry name" value="Fn3-like"/>
    <property type="match status" value="1"/>
</dbReference>
<organism evidence="8 9">
    <name type="scientific">Natronococcus pandeyae</name>
    <dbReference type="NCBI Taxonomy" id="2055836"/>
    <lineage>
        <taxon>Archaea</taxon>
        <taxon>Methanobacteriati</taxon>
        <taxon>Methanobacteriota</taxon>
        <taxon>Stenosarchaea group</taxon>
        <taxon>Halobacteria</taxon>
        <taxon>Halobacteriales</taxon>
        <taxon>Natrialbaceae</taxon>
        <taxon>Natronococcus</taxon>
    </lineage>
</organism>
<sequence length="733" mass="77929">MKSHEHTKPNRNAIAVEDRLEQLSLREKAAQLAGTYVGTMGETRTVEDVVELIREYGIGFATPFGYGASPIRDPIEAAKTVNELQRTAVEETSHGIPLLVPVDAIHGNAYIETATILPHNIGLSATRNRNLAARAGTVTAREVAATGGKITYGPTCDVARDPRWGRTFESFGESASLCGELAAAKVRGVAAAEEPVATMAKHFPAYGEPVRGEDASPVDRSVSSIRRDFLRAFEPALDAGVDAIMPSYNSINGVPSHASTHYIREVLRDELGFEGYVASDWNGIGMLHESHGVAGSPRESIKASLEAGVDVHSLGEGAHVEHVVDLVESGEIDETVVDDCVRRVLTIKHELGLFDDPYVDLERVESTLGSDAHGQLALEVARQSMTLVENDDDVLPFTTDLDEVLVTGPNADELSHQVGGWSLKPEDGLEGTTVRDGIESVVSDETTVTYEPGSGISEPDDIEAATAAAADADAAVVVLGENWYLHEFGPQDVTGPTEGFPNRTDLSLPSAQRTLLESVVETGTPTALVMISGRPLAIPWAAENVPAILQAYYPGSDGGLAVAETLFGLVNPSGSLPISVPRSTGHLPVRHNYLPGPHPIGEEEHQSSYDPLWPFGHGLSYTDFEYRTLEIDRDSVSGGDTVTVDVSIANVGDRAGATAVHVFASRPVSSVVTPDSELVGFERVSLEAGEERTVSIEIAADAFAVVRPTGESVLESGTVDLSCGGLTESLDVE</sequence>
<evidence type="ECO:0000259" key="7">
    <source>
        <dbReference type="SMART" id="SM01217"/>
    </source>
</evidence>
<evidence type="ECO:0000256" key="2">
    <source>
        <dbReference type="ARBA" id="ARBA00005336"/>
    </source>
</evidence>
<name>A0A8J8Q1G8_9EURY</name>
<dbReference type="InterPro" id="IPR051915">
    <property type="entry name" value="Cellulose_Degrad_GH3"/>
</dbReference>
<dbReference type="OrthoDB" id="30657at2157"/>
<dbReference type="RefSeq" id="WP_148859952.1">
    <property type="nucleotide sequence ID" value="NZ_PHNJ01000015.1"/>
</dbReference>
<proteinExistence type="inferred from homology"/>
<dbReference type="Gene3D" id="3.40.50.1700">
    <property type="entry name" value="Glycoside hydrolase family 3 C-terminal domain"/>
    <property type="match status" value="1"/>
</dbReference>
<comment type="similarity">
    <text evidence="2">Belongs to the glycosyl hydrolase 3 family.</text>
</comment>